<gene>
    <name evidence="1" type="ORF">C7477_103152</name>
</gene>
<dbReference type="AlphaFoldDB" id="A0A318T5T5"/>
<keyword evidence="2" id="KW-1185">Reference proteome</keyword>
<comment type="caution">
    <text evidence="1">The sequence shown here is derived from an EMBL/GenBank/DDBJ whole genome shotgun (WGS) entry which is preliminary data.</text>
</comment>
<dbReference type="OrthoDB" id="9554212at2"/>
<reference evidence="1 2" key="1">
    <citation type="submission" date="2018-06" db="EMBL/GenBank/DDBJ databases">
        <title>Genomic Encyclopedia of Type Strains, Phase III (KMG-III): the genomes of soil and plant-associated and newly described type strains.</title>
        <authorList>
            <person name="Whitman W."/>
        </authorList>
    </citation>
    <scope>NUCLEOTIDE SEQUENCE [LARGE SCALE GENOMIC DNA]</scope>
    <source>
        <strain evidence="1 2">ORS 1419</strain>
    </source>
</reference>
<proteinExistence type="predicted"/>
<accession>A0A318T5T5</accession>
<dbReference type="EMBL" id="QJTF01000003">
    <property type="protein sequence ID" value="PYE89644.1"/>
    <property type="molecule type" value="Genomic_DNA"/>
</dbReference>
<dbReference type="RefSeq" id="WP_110749122.1">
    <property type="nucleotide sequence ID" value="NZ_QJTF01000003.1"/>
</dbReference>
<evidence type="ECO:0000313" key="1">
    <source>
        <dbReference type="EMBL" id="PYE89644.1"/>
    </source>
</evidence>
<evidence type="ECO:0000313" key="2">
    <source>
        <dbReference type="Proteomes" id="UP000247454"/>
    </source>
</evidence>
<sequence length="173" mass="20228">MTAILRLASPDRQIVTWAKLRAAKMIFDGRDSPAARRYLIDCTHYHGPTQCQIIFSRDTGHNSSGWWKNPDYERCYHLSLSFVGFEAGRSYPLPFNHKMASKWAEAFYGDDISMVWVEPPYSPEGKAREVYHYRLFCDETWKPIKPRGEVYSREWTPADWKSFSDLHGEINNV</sequence>
<protein>
    <submittedName>
        <fullName evidence="1">Uncharacterized protein</fullName>
    </submittedName>
</protein>
<dbReference type="Proteomes" id="UP000247454">
    <property type="component" value="Unassembled WGS sequence"/>
</dbReference>
<name>A0A318T5T5_9HYPH</name>
<organism evidence="1 2">
    <name type="scientific">Phyllobacterium leguminum</name>
    <dbReference type="NCBI Taxonomy" id="314237"/>
    <lineage>
        <taxon>Bacteria</taxon>
        <taxon>Pseudomonadati</taxon>
        <taxon>Pseudomonadota</taxon>
        <taxon>Alphaproteobacteria</taxon>
        <taxon>Hyphomicrobiales</taxon>
        <taxon>Phyllobacteriaceae</taxon>
        <taxon>Phyllobacterium</taxon>
    </lineage>
</organism>